<dbReference type="RefSeq" id="WP_052233127.1">
    <property type="nucleotide sequence ID" value="NZ_JANKBY010000064.1"/>
</dbReference>
<protein>
    <recommendedName>
        <fullName evidence="3">XRE family transcriptional regulator</fullName>
    </recommendedName>
</protein>
<gene>
    <name evidence="1" type="ORF">NSA58_07210</name>
</gene>
<accession>A0A9X2S3N3</accession>
<evidence type="ECO:0000313" key="1">
    <source>
        <dbReference type="EMBL" id="MCR1822571.1"/>
    </source>
</evidence>
<sequence>MENLETVKLMSLLNNIDDESNLDDFISNTLDNSKNIRLCEYFEEVFREKNLSKSTVIKNADLDRTYGYEILRGDKKPSRDKILQLCIGGDFTLAETNKALKIGNCGELYPKIMRDSVIIFGINKNLNILRINELLSSYNVALLGYE</sequence>
<keyword evidence="2" id="KW-1185">Reference proteome</keyword>
<name>A0A9X2S3N3_9FIRM</name>
<dbReference type="EMBL" id="JANKBY010000064">
    <property type="protein sequence ID" value="MCR1822571.1"/>
    <property type="molecule type" value="Genomic_DNA"/>
</dbReference>
<comment type="caution">
    <text evidence="1">The sequence shown here is derived from an EMBL/GenBank/DDBJ whole genome shotgun (WGS) entry which is preliminary data.</text>
</comment>
<organism evidence="1 2">
    <name type="scientific">Terrisporobacter muris</name>
    <dbReference type="NCBI Taxonomy" id="2963284"/>
    <lineage>
        <taxon>Bacteria</taxon>
        <taxon>Bacillati</taxon>
        <taxon>Bacillota</taxon>
        <taxon>Clostridia</taxon>
        <taxon>Peptostreptococcales</taxon>
        <taxon>Peptostreptococcaceae</taxon>
        <taxon>Terrisporobacter</taxon>
    </lineage>
</organism>
<dbReference type="AlphaFoldDB" id="A0A9X2S3N3"/>
<proteinExistence type="predicted"/>
<reference evidence="1" key="1">
    <citation type="submission" date="2022-07" db="EMBL/GenBank/DDBJ databases">
        <title>Enhanced cultured diversity of the mouse gut microbiota enables custom-made synthetic communities.</title>
        <authorList>
            <person name="Afrizal A."/>
        </authorList>
    </citation>
    <scope>NUCLEOTIDE SEQUENCE</scope>
    <source>
        <strain evidence="1">DSM 29186</strain>
    </source>
</reference>
<evidence type="ECO:0008006" key="3">
    <source>
        <dbReference type="Google" id="ProtNLM"/>
    </source>
</evidence>
<dbReference type="Proteomes" id="UP001140817">
    <property type="component" value="Unassembled WGS sequence"/>
</dbReference>
<evidence type="ECO:0000313" key="2">
    <source>
        <dbReference type="Proteomes" id="UP001140817"/>
    </source>
</evidence>